<evidence type="ECO:0000313" key="1">
    <source>
        <dbReference type="EMBL" id="EXI89663.1"/>
    </source>
</evidence>
<organism evidence="1 2">
    <name type="scientific">Accumulibacter regalis</name>
    <dbReference type="NCBI Taxonomy" id="522306"/>
    <lineage>
        <taxon>Bacteria</taxon>
        <taxon>Pseudomonadati</taxon>
        <taxon>Pseudomonadota</taxon>
        <taxon>Betaproteobacteria</taxon>
        <taxon>Candidatus Accumulibacter</taxon>
    </lineage>
</organism>
<sequence length="189" mass="20251">MSDRIVRDDAIEAQSIAAMQYGSRARPERDGVRSVVNGSGLERGECCGVAGIRIESVFGPRSSSCAKVDGLAVLCIRLAERQPDPARIIRIEDGIVGLAMLQTTDLIGRLCVAILPVRLIVSGPGTFVGTEGRRDAFLRRLPGGQHVVVQLLQLVPGARIACLDGVSVEQTAIYHFDPHIPWCAGLVQV</sequence>
<gene>
    <name evidence="1" type="ORF">AW11_01351</name>
</gene>
<reference evidence="1" key="1">
    <citation type="submission" date="2014-02" db="EMBL/GenBank/DDBJ databases">
        <title>Expanding our view of genomic diversity in Candidatus Accumulibacter clades.</title>
        <authorList>
            <person name="Skennerton C.T."/>
            <person name="Barr J.J."/>
            <person name="Slater F.R."/>
            <person name="Bond P.L."/>
            <person name="Tyson G.W."/>
        </authorList>
    </citation>
    <scope>NUCLEOTIDE SEQUENCE [LARGE SCALE GENOMIC DNA]</scope>
</reference>
<evidence type="ECO:0000313" key="2">
    <source>
        <dbReference type="Proteomes" id="UP000022141"/>
    </source>
</evidence>
<comment type="caution">
    <text evidence="1">The sequence shown here is derived from an EMBL/GenBank/DDBJ whole genome shotgun (WGS) entry which is preliminary data.</text>
</comment>
<accession>A0A011P3Z0</accession>
<keyword evidence="2" id="KW-1185">Reference proteome</keyword>
<dbReference type="AlphaFoldDB" id="A0A011P3Z0"/>
<protein>
    <submittedName>
        <fullName evidence="1">Uncharacterized protein</fullName>
    </submittedName>
</protein>
<proteinExistence type="predicted"/>
<dbReference type="EMBL" id="JEMY01000014">
    <property type="protein sequence ID" value="EXI89663.1"/>
    <property type="molecule type" value="Genomic_DNA"/>
</dbReference>
<dbReference type="Proteomes" id="UP000022141">
    <property type="component" value="Unassembled WGS sequence"/>
</dbReference>
<dbReference type="STRING" id="1454004.AW11_01351"/>
<name>A0A011P3Z0_ACCRE</name>